<dbReference type="PROSITE" id="PS50977">
    <property type="entry name" value="HTH_TETR_2"/>
    <property type="match status" value="1"/>
</dbReference>
<comment type="caution">
    <text evidence="7">The sequence shown here is derived from an EMBL/GenBank/DDBJ whole genome shotgun (WGS) entry which is preliminary data.</text>
</comment>
<organism evidence="7 8">
    <name type="scientific">Lactococcus hircilactis</name>
    <dbReference type="NCBI Taxonomy" id="1494462"/>
    <lineage>
        <taxon>Bacteria</taxon>
        <taxon>Bacillati</taxon>
        <taxon>Bacillota</taxon>
        <taxon>Bacilli</taxon>
        <taxon>Lactobacillales</taxon>
        <taxon>Streptococcaceae</taxon>
        <taxon>Lactococcus</taxon>
    </lineage>
</organism>
<reference evidence="7 8" key="1">
    <citation type="submission" date="2019-10" db="EMBL/GenBank/DDBJ databases">
        <authorList>
            <person name="Dong K."/>
        </authorList>
    </citation>
    <scope>NUCLEOTIDE SEQUENCE [LARGE SCALE GENOMIC DNA]</scope>
    <source>
        <strain evidence="7 8">DSM 28960</strain>
    </source>
</reference>
<dbReference type="PRINTS" id="PR00455">
    <property type="entry name" value="HTHTETR"/>
</dbReference>
<name>A0A7X1Z6E6_9LACT</name>
<dbReference type="InterPro" id="IPR001647">
    <property type="entry name" value="HTH_TetR"/>
</dbReference>
<dbReference type="GO" id="GO:0003677">
    <property type="term" value="F:DNA binding"/>
    <property type="evidence" value="ECO:0007669"/>
    <property type="project" value="UniProtKB-UniRule"/>
</dbReference>
<dbReference type="Pfam" id="PF00440">
    <property type="entry name" value="TetR_N"/>
    <property type="match status" value="1"/>
</dbReference>
<dbReference type="Proteomes" id="UP000439550">
    <property type="component" value="Unassembled WGS sequence"/>
</dbReference>
<evidence type="ECO:0000256" key="5">
    <source>
        <dbReference type="PROSITE-ProRule" id="PRU00335"/>
    </source>
</evidence>
<dbReference type="InterPro" id="IPR036271">
    <property type="entry name" value="Tet_transcr_reg_TetR-rel_C_sf"/>
</dbReference>
<sequence>MEKIEFSKRQLEIIQAAIELLDEKGYNELSLRDIAKKLDVKAPAIYWHFKSKALLVDYIAEYLLQQTLGNLKIRQNDEKWQDWLKENILELRNAMLSVRDGGRIITGAHFYPAVTLAYLIEYCLVSLRSAGISNKSSRTIVMTAIHYTFGHVIEEQSGTDTLDSDIPTDSFFIFGSLPNLIEISDPTITENTLSNENEFLCGLQLILDGAKSIISNQKN</sequence>
<dbReference type="InterPro" id="IPR003012">
    <property type="entry name" value="Tet_transcr_reg_TetR"/>
</dbReference>
<evidence type="ECO:0000256" key="1">
    <source>
        <dbReference type="ARBA" id="ARBA00022491"/>
    </source>
</evidence>
<dbReference type="EMBL" id="WITJ01000001">
    <property type="protein sequence ID" value="MQW38435.1"/>
    <property type="molecule type" value="Genomic_DNA"/>
</dbReference>
<dbReference type="PRINTS" id="PR00400">
    <property type="entry name" value="TETREPRESSOR"/>
</dbReference>
<evidence type="ECO:0000313" key="7">
    <source>
        <dbReference type="EMBL" id="MQW38435.1"/>
    </source>
</evidence>
<dbReference type="PANTHER" id="PTHR43479:SF11">
    <property type="entry name" value="ACREF_ENVCD OPERON REPRESSOR-RELATED"/>
    <property type="match status" value="1"/>
</dbReference>
<evidence type="ECO:0000256" key="2">
    <source>
        <dbReference type="ARBA" id="ARBA00023015"/>
    </source>
</evidence>
<feature type="DNA-binding region" description="H-T-H motif" evidence="5">
    <location>
        <begin position="30"/>
        <end position="49"/>
    </location>
</feature>
<keyword evidence="8" id="KW-1185">Reference proteome</keyword>
<dbReference type="GO" id="GO:0046677">
    <property type="term" value="P:response to antibiotic"/>
    <property type="evidence" value="ECO:0007669"/>
    <property type="project" value="InterPro"/>
</dbReference>
<dbReference type="InterPro" id="IPR050624">
    <property type="entry name" value="HTH-type_Tx_Regulator"/>
</dbReference>
<dbReference type="AlphaFoldDB" id="A0A7X1Z6E6"/>
<evidence type="ECO:0000313" key="8">
    <source>
        <dbReference type="Proteomes" id="UP000439550"/>
    </source>
</evidence>
<dbReference type="SUPFAM" id="SSF48498">
    <property type="entry name" value="Tetracyclin repressor-like, C-terminal domain"/>
    <property type="match status" value="1"/>
</dbReference>
<dbReference type="PANTHER" id="PTHR43479">
    <property type="entry name" value="ACREF/ENVCD OPERON REPRESSOR-RELATED"/>
    <property type="match status" value="1"/>
</dbReference>
<dbReference type="Pfam" id="PF02909">
    <property type="entry name" value="TetR_C_1"/>
    <property type="match status" value="1"/>
</dbReference>
<keyword evidence="3 5" id="KW-0238">DNA-binding</keyword>
<dbReference type="InterPro" id="IPR004111">
    <property type="entry name" value="Repressor_TetR_C"/>
</dbReference>
<dbReference type="SUPFAM" id="SSF46689">
    <property type="entry name" value="Homeodomain-like"/>
    <property type="match status" value="1"/>
</dbReference>
<accession>A0A7X1Z6E6</accession>
<gene>
    <name evidence="7" type="ORF">GHI93_00530</name>
</gene>
<evidence type="ECO:0000256" key="3">
    <source>
        <dbReference type="ARBA" id="ARBA00023125"/>
    </source>
</evidence>
<protein>
    <submittedName>
        <fullName evidence="7">TetR family transcriptional regulator</fullName>
    </submittedName>
</protein>
<dbReference type="Gene3D" id="1.10.357.10">
    <property type="entry name" value="Tetracycline Repressor, domain 2"/>
    <property type="match status" value="1"/>
</dbReference>
<proteinExistence type="predicted"/>
<dbReference type="InterPro" id="IPR009057">
    <property type="entry name" value="Homeodomain-like_sf"/>
</dbReference>
<keyword evidence="4" id="KW-0804">Transcription</keyword>
<evidence type="ECO:0000256" key="4">
    <source>
        <dbReference type="ARBA" id="ARBA00023163"/>
    </source>
</evidence>
<dbReference type="OrthoDB" id="166040at2"/>
<evidence type="ECO:0000259" key="6">
    <source>
        <dbReference type="PROSITE" id="PS50977"/>
    </source>
</evidence>
<dbReference type="Gene3D" id="1.10.10.60">
    <property type="entry name" value="Homeodomain-like"/>
    <property type="match status" value="1"/>
</dbReference>
<dbReference type="RefSeq" id="WP_153494618.1">
    <property type="nucleotide sequence ID" value="NZ_CAXYUY010000005.1"/>
</dbReference>
<dbReference type="GO" id="GO:0045892">
    <property type="term" value="P:negative regulation of DNA-templated transcription"/>
    <property type="evidence" value="ECO:0007669"/>
    <property type="project" value="InterPro"/>
</dbReference>
<keyword evidence="2" id="KW-0805">Transcription regulation</keyword>
<feature type="domain" description="HTH tetR-type" evidence="6">
    <location>
        <begin position="7"/>
        <end position="67"/>
    </location>
</feature>
<keyword evidence="1" id="KW-0678">Repressor</keyword>